<evidence type="ECO:0000313" key="2">
    <source>
        <dbReference type="EMBL" id="KJA19564.1"/>
    </source>
</evidence>
<gene>
    <name evidence="2" type="ORF">HYPSUDRAFT_858528</name>
</gene>
<proteinExistence type="predicted"/>
<protein>
    <recommendedName>
        <fullName evidence="1">NADH:flavin oxidoreductase/NADH oxidase N-terminal domain-containing protein</fullName>
    </recommendedName>
</protein>
<dbReference type="Gene3D" id="3.20.20.70">
    <property type="entry name" value="Aldolase class I"/>
    <property type="match status" value="1"/>
</dbReference>
<evidence type="ECO:0000259" key="1">
    <source>
        <dbReference type="Pfam" id="PF00724"/>
    </source>
</evidence>
<dbReference type="PANTHER" id="PTHR22893:SF91">
    <property type="entry name" value="NADPH DEHYDROGENASE 2-RELATED"/>
    <property type="match status" value="1"/>
</dbReference>
<dbReference type="AlphaFoldDB" id="A0A0D2NL11"/>
<dbReference type="OMA" id="MMATYYK"/>
<evidence type="ECO:0000313" key="3">
    <source>
        <dbReference type="Proteomes" id="UP000054270"/>
    </source>
</evidence>
<reference evidence="3" key="1">
    <citation type="submission" date="2014-04" db="EMBL/GenBank/DDBJ databases">
        <title>Evolutionary Origins and Diversification of the Mycorrhizal Mutualists.</title>
        <authorList>
            <consortium name="DOE Joint Genome Institute"/>
            <consortium name="Mycorrhizal Genomics Consortium"/>
            <person name="Kohler A."/>
            <person name="Kuo A."/>
            <person name="Nagy L.G."/>
            <person name="Floudas D."/>
            <person name="Copeland A."/>
            <person name="Barry K.W."/>
            <person name="Cichocki N."/>
            <person name="Veneault-Fourrey C."/>
            <person name="LaButti K."/>
            <person name="Lindquist E.A."/>
            <person name="Lipzen A."/>
            <person name="Lundell T."/>
            <person name="Morin E."/>
            <person name="Murat C."/>
            <person name="Riley R."/>
            <person name="Ohm R."/>
            <person name="Sun H."/>
            <person name="Tunlid A."/>
            <person name="Henrissat B."/>
            <person name="Grigoriev I.V."/>
            <person name="Hibbett D.S."/>
            <person name="Martin F."/>
        </authorList>
    </citation>
    <scope>NUCLEOTIDE SEQUENCE [LARGE SCALE GENOMIC DNA]</scope>
    <source>
        <strain evidence="3">FD-334 SS-4</strain>
    </source>
</reference>
<dbReference type="OrthoDB" id="276546at2759"/>
<dbReference type="Proteomes" id="UP000054270">
    <property type="component" value="Unassembled WGS sequence"/>
</dbReference>
<dbReference type="PANTHER" id="PTHR22893">
    <property type="entry name" value="NADH OXIDOREDUCTASE-RELATED"/>
    <property type="match status" value="1"/>
</dbReference>
<dbReference type="EMBL" id="KN817576">
    <property type="protein sequence ID" value="KJA19564.1"/>
    <property type="molecule type" value="Genomic_DNA"/>
</dbReference>
<dbReference type="InterPro" id="IPR045247">
    <property type="entry name" value="Oye-like"/>
</dbReference>
<keyword evidence="3" id="KW-1185">Reference proteome</keyword>
<dbReference type="GO" id="GO:0010181">
    <property type="term" value="F:FMN binding"/>
    <property type="evidence" value="ECO:0007669"/>
    <property type="project" value="InterPro"/>
</dbReference>
<feature type="domain" description="NADH:flavin oxidoreductase/NADH oxidase N-terminal" evidence="1">
    <location>
        <begin position="6"/>
        <end position="331"/>
    </location>
</feature>
<dbReference type="STRING" id="945553.A0A0D2NL11"/>
<sequence>MTTTSKLFQPIQVGKVTLQHRVVLAPLTRFRSSTKEHVPVNPLMKNYYSQRSSRAGTLLISEATFISPQAGGYDWVPGIWNEEQIAAWKEITDEVHANGSAIFLQLWSLGRAASPKVMAEDGFDVVAPSALHYEKDAPAPRPLTVAEIQDYVRTFATAASNAVHRAGFDGVEIHCANGYLPDQFLQDTSNVRTDAYGGSVENRSRFALEIVDAVVKAIGEEHTALRISPWGRFQGMHMADPVPQFSHFVTSLKEAHPALAYIHAVEPRREDVEESNDFIRDIWAPRPFITCSGYDRATAITRADTKGDLIAFGKLYISNPDLPTRLEKDHPLAPFDSSTFYSHDAVGYTDYPFANDSVAVAVSA</sequence>
<dbReference type="Pfam" id="PF00724">
    <property type="entry name" value="Oxidored_FMN"/>
    <property type="match status" value="1"/>
</dbReference>
<organism evidence="2 3">
    <name type="scientific">Hypholoma sublateritium (strain FD-334 SS-4)</name>
    <dbReference type="NCBI Taxonomy" id="945553"/>
    <lineage>
        <taxon>Eukaryota</taxon>
        <taxon>Fungi</taxon>
        <taxon>Dikarya</taxon>
        <taxon>Basidiomycota</taxon>
        <taxon>Agaricomycotina</taxon>
        <taxon>Agaricomycetes</taxon>
        <taxon>Agaricomycetidae</taxon>
        <taxon>Agaricales</taxon>
        <taxon>Agaricineae</taxon>
        <taxon>Strophariaceae</taxon>
        <taxon>Hypholoma</taxon>
    </lineage>
</organism>
<dbReference type="FunFam" id="3.20.20.70:FF:000138">
    <property type="entry name" value="NADPH dehydrogenase 1"/>
    <property type="match status" value="1"/>
</dbReference>
<dbReference type="GO" id="GO:0003959">
    <property type="term" value="F:NADPH dehydrogenase activity"/>
    <property type="evidence" value="ECO:0007669"/>
    <property type="project" value="TreeGrafter"/>
</dbReference>
<dbReference type="SUPFAM" id="SSF51395">
    <property type="entry name" value="FMN-linked oxidoreductases"/>
    <property type="match status" value="1"/>
</dbReference>
<dbReference type="InterPro" id="IPR013785">
    <property type="entry name" value="Aldolase_TIM"/>
</dbReference>
<accession>A0A0D2NL11</accession>
<dbReference type="InterPro" id="IPR001155">
    <property type="entry name" value="OxRdtase_FMN_N"/>
</dbReference>
<dbReference type="CDD" id="cd02933">
    <property type="entry name" value="OYE_like_FMN"/>
    <property type="match status" value="1"/>
</dbReference>
<name>A0A0D2NL11_HYPSF</name>